<evidence type="ECO:0000313" key="2">
    <source>
        <dbReference type="Proteomes" id="UP000813463"/>
    </source>
</evidence>
<feature type="domain" description="KIB1-4 beta-propeller" evidence="1">
    <location>
        <begin position="3"/>
        <end position="198"/>
    </location>
</feature>
<proteinExistence type="predicted"/>
<evidence type="ECO:0000259" key="1">
    <source>
        <dbReference type="Pfam" id="PF03478"/>
    </source>
</evidence>
<dbReference type="PANTHER" id="PTHR44259">
    <property type="entry name" value="OS07G0183000 PROTEIN-RELATED"/>
    <property type="match status" value="1"/>
</dbReference>
<accession>A0A9R0K9B2</accession>
<sequence>MVYDKTQRLAFWRSGQPNWEKPDVDLPWVYDLCFFKGQFYSVDYQARVMLFGNEEQCSGTDKVTKKRPRLVADLMAQGLIPKHPMNMYTVPIENKLVLIERHIKRLDEDAYTYWTQTFDVFELDLDDGKAKRVENIGNRAIFVGHGSTFFVEADSDEVQLQTSNKRGCKSNCIYFTDDWYETYFGHKKGGGGDMGIYSLTKKKVIDTFYQGPSQFDFVNPPIWVELPRKP</sequence>
<dbReference type="GeneID" id="110802111"/>
<gene>
    <name evidence="3" type="primary">LOC110802111</name>
</gene>
<keyword evidence="2" id="KW-1185">Reference proteome</keyword>
<reference evidence="2" key="1">
    <citation type="journal article" date="2021" name="Nat. Commun.">
        <title>Genomic analyses provide insights into spinach domestication and the genetic basis of agronomic traits.</title>
        <authorList>
            <person name="Cai X."/>
            <person name="Sun X."/>
            <person name="Xu C."/>
            <person name="Sun H."/>
            <person name="Wang X."/>
            <person name="Ge C."/>
            <person name="Zhang Z."/>
            <person name="Wang Q."/>
            <person name="Fei Z."/>
            <person name="Jiao C."/>
            <person name="Wang Q."/>
        </authorList>
    </citation>
    <scope>NUCLEOTIDE SEQUENCE [LARGE SCALE GENOMIC DNA]</scope>
    <source>
        <strain evidence="2">cv. Varoflay</strain>
    </source>
</reference>
<dbReference type="KEGG" id="soe:110802111"/>
<dbReference type="Proteomes" id="UP000813463">
    <property type="component" value="Chromosome 6"/>
</dbReference>
<reference evidence="3" key="2">
    <citation type="submission" date="2025-08" db="UniProtKB">
        <authorList>
            <consortium name="RefSeq"/>
        </authorList>
    </citation>
    <scope>IDENTIFICATION</scope>
    <source>
        <tissue evidence="3">Leaf</tissue>
    </source>
</reference>
<protein>
    <recommendedName>
        <fullName evidence="1">KIB1-4 beta-propeller domain-containing protein</fullName>
    </recommendedName>
</protein>
<dbReference type="AlphaFoldDB" id="A0A9R0K9B2"/>
<dbReference type="InterPro" id="IPR050942">
    <property type="entry name" value="F-box_BR-signaling"/>
</dbReference>
<name>A0A9R0K9B2_SPIOL</name>
<dbReference type="PANTHER" id="PTHR44259:SF107">
    <property type="entry name" value="F-BOX PROTEIN SKIP23-LIKE"/>
    <property type="match status" value="1"/>
</dbReference>
<organism evidence="2 3">
    <name type="scientific">Spinacia oleracea</name>
    <name type="common">Spinach</name>
    <dbReference type="NCBI Taxonomy" id="3562"/>
    <lineage>
        <taxon>Eukaryota</taxon>
        <taxon>Viridiplantae</taxon>
        <taxon>Streptophyta</taxon>
        <taxon>Embryophyta</taxon>
        <taxon>Tracheophyta</taxon>
        <taxon>Spermatophyta</taxon>
        <taxon>Magnoliopsida</taxon>
        <taxon>eudicotyledons</taxon>
        <taxon>Gunneridae</taxon>
        <taxon>Pentapetalae</taxon>
        <taxon>Caryophyllales</taxon>
        <taxon>Chenopodiaceae</taxon>
        <taxon>Chenopodioideae</taxon>
        <taxon>Anserineae</taxon>
        <taxon>Spinacia</taxon>
    </lineage>
</organism>
<dbReference type="Pfam" id="PF03478">
    <property type="entry name" value="Beta-prop_KIB1-4"/>
    <property type="match status" value="1"/>
</dbReference>
<dbReference type="InterPro" id="IPR005174">
    <property type="entry name" value="KIB1-4_b-propeller"/>
</dbReference>
<dbReference type="RefSeq" id="XP_021863230.2">
    <property type="nucleotide sequence ID" value="XM_022007538.2"/>
</dbReference>
<evidence type="ECO:0000313" key="3">
    <source>
        <dbReference type="RefSeq" id="XP_021863230.2"/>
    </source>
</evidence>